<evidence type="ECO:0000256" key="4">
    <source>
        <dbReference type="ARBA" id="ARBA00022833"/>
    </source>
</evidence>
<feature type="region of interest" description="Disordered" evidence="10">
    <location>
        <begin position="402"/>
        <end position="427"/>
    </location>
</feature>
<feature type="domain" description="GRF-type" evidence="11">
    <location>
        <begin position="322"/>
        <end position="364"/>
    </location>
</feature>
<dbReference type="InterPro" id="IPR051406">
    <property type="entry name" value="PLD_domain"/>
</dbReference>
<comment type="caution">
    <text evidence="12">The sequence shown here is derived from an EMBL/GenBank/DDBJ whole genome shotgun (WGS) entry which is preliminary data.</text>
</comment>
<organism evidence="12 13">
    <name type="scientific">Symbiodinium pilosum</name>
    <name type="common">Dinoflagellate</name>
    <dbReference type="NCBI Taxonomy" id="2952"/>
    <lineage>
        <taxon>Eukaryota</taxon>
        <taxon>Sar</taxon>
        <taxon>Alveolata</taxon>
        <taxon>Dinophyceae</taxon>
        <taxon>Suessiales</taxon>
        <taxon>Symbiodiniaceae</taxon>
        <taxon>Symbiodinium</taxon>
    </lineage>
</organism>
<evidence type="ECO:0000256" key="8">
    <source>
        <dbReference type="ARBA" id="ARBA00040549"/>
    </source>
</evidence>
<dbReference type="GO" id="GO:0016042">
    <property type="term" value="P:lipid catabolic process"/>
    <property type="evidence" value="ECO:0007669"/>
    <property type="project" value="UniProtKB-KW"/>
</dbReference>
<dbReference type="GO" id="GO:0008270">
    <property type="term" value="F:zinc ion binding"/>
    <property type="evidence" value="ECO:0007669"/>
    <property type="project" value="UniProtKB-KW"/>
</dbReference>
<dbReference type="InterPro" id="IPR010666">
    <property type="entry name" value="Znf_GRF"/>
</dbReference>
<evidence type="ECO:0000256" key="5">
    <source>
        <dbReference type="ARBA" id="ARBA00022963"/>
    </source>
</evidence>
<comment type="similarity">
    <text evidence="7">Belongs to the phospholipase D family. MitoPLD/Zucchini subfamily.</text>
</comment>
<dbReference type="EMBL" id="CAJNIZ010013797">
    <property type="protein sequence ID" value="CAE7354176.1"/>
    <property type="molecule type" value="Genomic_DNA"/>
</dbReference>
<evidence type="ECO:0000256" key="2">
    <source>
        <dbReference type="ARBA" id="ARBA00022771"/>
    </source>
</evidence>
<proteinExistence type="inferred from homology"/>
<dbReference type="AlphaFoldDB" id="A0A812PSI5"/>
<dbReference type="Gene3D" id="3.30.870.10">
    <property type="entry name" value="Endonuclease Chain A"/>
    <property type="match status" value="2"/>
</dbReference>
<keyword evidence="6" id="KW-0443">Lipid metabolism</keyword>
<keyword evidence="4" id="KW-0862">Zinc</keyword>
<evidence type="ECO:0000313" key="12">
    <source>
        <dbReference type="EMBL" id="CAE7354176.1"/>
    </source>
</evidence>
<keyword evidence="2 9" id="KW-0863">Zinc-finger</keyword>
<sequence>RGPQHLNYWALAESGLLNSGGIFYRTRPATAISHNKFIIRTSPDGTTAVWTGSTNITAGAIFGHSNVGHILSQHDICQKYRAYWEKLLEDPDKKDFAKFNEELSPLPEENNWSELVLFSPRLRWADALSFMAQLILRARHSVAFTAAFGISREISPALLAAGSEGAGAAVPTYLLLESQGNWQASRDAVQALQRKANVRIAFGMHLEVPPIKSQPNSGAWIPETLTGLNEHVRYVHTKILLVDMFSDSPIVVSGSGNFSRAAMESNDENVVVVRGDRNLSDAYSVEFFRIFEHMRFRNEVQGVGKRSEVDTTADPQADLVMCRCGQAVAERTVKKAGPNVGRRFRCCANPQGLSCGYFAWVESAEAKEVSREEEEPWPWCYYSKKTFATLERRLFEDLHGEHGVRRSEQGRSEAEEPALLETQGGSCSSFESADEGMLDLWDLCGVSEDPAEPNTEPDSQLRQPARPNLTEIRDAATEMLGVNLKVKGGSKRLRELRDHLVTC</sequence>
<dbReference type="Pfam" id="PF13091">
    <property type="entry name" value="PLDc_2"/>
    <property type="match status" value="1"/>
</dbReference>
<evidence type="ECO:0000259" key="11">
    <source>
        <dbReference type="PROSITE" id="PS51999"/>
    </source>
</evidence>
<keyword evidence="13" id="KW-1185">Reference proteome</keyword>
<evidence type="ECO:0000256" key="1">
    <source>
        <dbReference type="ARBA" id="ARBA00022723"/>
    </source>
</evidence>
<keyword evidence="5" id="KW-0442">Lipid degradation</keyword>
<dbReference type="PANTHER" id="PTHR43856:SF1">
    <property type="entry name" value="MITOCHONDRIAL CARDIOLIPIN HYDROLASE"/>
    <property type="match status" value="1"/>
</dbReference>
<protein>
    <recommendedName>
        <fullName evidence="8">Mitochondrial cardiolipin hydrolase</fullName>
    </recommendedName>
</protein>
<dbReference type="PROSITE" id="PS51999">
    <property type="entry name" value="ZF_GRF"/>
    <property type="match status" value="1"/>
</dbReference>
<dbReference type="InterPro" id="IPR025202">
    <property type="entry name" value="PLD-like_dom"/>
</dbReference>
<accession>A0A812PSI5</accession>
<dbReference type="Pfam" id="PF06839">
    <property type="entry name" value="Zn_ribbon_GRF"/>
    <property type="match status" value="1"/>
</dbReference>
<evidence type="ECO:0000256" key="6">
    <source>
        <dbReference type="ARBA" id="ARBA00023098"/>
    </source>
</evidence>
<dbReference type="PANTHER" id="PTHR43856">
    <property type="entry name" value="CARDIOLIPIN HYDROLASE"/>
    <property type="match status" value="1"/>
</dbReference>
<keyword evidence="1" id="KW-0479">Metal-binding</keyword>
<evidence type="ECO:0000313" key="13">
    <source>
        <dbReference type="Proteomes" id="UP000649617"/>
    </source>
</evidence>
<evidence type="ECO:0000256" key="3">
    <source>
        <dbReference type="ARBA" id="ARBA00022801"/>
    </source>
</evidence>
<evidence type="ECO:0000256" key="10">
    <source>
        <dbReference type="SAM" id="MobiDB-lite"/>
    </source>
</evidence>
<keyword evidence="3" id="KW-0378">Hydrolase</keyword>
<dbReference type="GO" id="GO:0016891">
    <property type="term" value="F:RNA endonuclease activity producing 5'-phosphomonoesters, hydrolytic mechanism"/>
    <property type="evidence" value="ECO:0007669"/>
    <property type="project" value="TreeGrafter"/>
</dbReference>
<feature type="non-terminal residue" evidence="12">
    <location>
        <position position="503"/>
    </location>
</feature>
<feature type="region of interest" description="Disordered" evidence="10">
    <location>
        <begin position="447"/>
        <end position="466"/>
    </location>
</feature>
<feature type="compositionally biased region" description="Basic and acidic residues" evidence="10">
    <location>
        <begin position="402"/>
        <end position="414"/>
    </location>
</feature>
<dbReference type="OrthoDB" id="435697at2759"/>
<gene>
    <name evidence="12" type="primary">Top3a</name>
    <name evidence="12" type="ORF">SPIL2461_LOCUS8408</name>
</gene>
<feature type="non-terminal residue" evidence="12">
    <location>
        <position position="1"/>
    </location>
</feature>
<evidence type="ECO:0000256" key="9">
    <source>
        <dbReference type="PROSITE-ProRule" id="PRU01343"/>
    </source>
</evidence>
<reference evidence="12" key="1">
    <citation type="submission" date="2021-02" db="EMBL/GenBank/DDBJ databases">
        <authorList>
            <person name="Dougan E. K."/>
            <person name="Rhodes N."/>
            <person name="Thang M."/>
            <person name="Chan C."/>
        </authorList>
    </citation>
    <scope>NUCLEOTIDE SEQUENCE</scope>
</reference>
<name>A0A812PSI5_SYMPI</name>
<dbReference type="Proteomes" id="UP000649617">
    <property type="component" value="Unassembled WGS sequence"/>
</dbReference>
<dbReference type="SUPFAM" id="SSF56024">
    <property type="entry name" value="Phospholipase D/nuclease"/>
    <property type="match status" value="2"/>
</dbReference>
<evidence type="ECO:0000256" key="7">
    <source>
        <dbReference type="ARBA" id="ARBA00038012"/>
    </source>
</evidence>